<reference evidence="2 3" key="1">
    <citation type="submission" date="2015-02" db="EMBL/GenBank/DDBJ databases">
        <authorList>
            <person name="Ju K.-S."/>
            <person name="Doroghazi J.R."/>
            <person name="Metcalf W."/>
        </authorList>
    </citation>
    <scope>NUCLEOTIDE SEQUENCE [LARGE SCALE GENOMIC DNA]</scope>
    <source>
        <strain evidence="2 3">NRRL ISP-5550</strain>
    </source>
</reference>
<organism evidence="2 3">
    <name type="scientific">Streptomyces katrae</name>
    <dbReference type="NCBI Taxonomy" id="68223"/>
    <lineage>
        <taxon>Bacteria</taxon>
        <taxon>Bacillati</taxon>
        <taxon>Actinomycetota</taxon>
        <taxon>Actinomycetes</taxon>
        <taxon>Kitasatosporales</taxon>
        <taxon>Streptomycetaceae</taxon>
        <taxon>Streptomyces</taxon>
    </lineage>
</organism>
<feature type="compositionally biased region" description="Low complexity" evidence="1">
    <location>
        <begin position="15"/>
        <end position="34"/>
    </location>
</feature>
<evidence type="ECO:0000313" key="3">
    <source>
        <dbReference type="Proteomes" id="UP000033551"/>
    </source>
</evidence>
<evidence type="ECO:0000313" key="2">
    <source>
        <dbReference type="EMBL" id="KJY32708.1"/>
    </source>
</evidence>
<dbReference type="AlphaFoldDB" id="A0A0F4JG24"/>
<accession>A0A0F4JG24</accession>
<evidence type="ECO:0000256" key="1">
    <source>
        <dbReference type="SAM" id="MobiDB-lite"/>
    </source>
</evidence>
<sequence length="287" mass="30328">MTPAARTAGKREPSRASTAPSSGPPAARAARAASVHIRPVTGSCSAAARRASSRAPYRPQARDTPAPKRRVGRSALPVRRSSMPSRCARVSEFQLQVVEGSPGRHHAAREEYRPLSAASSCSTAQSPCSRSPSRRVSGVSAVSRRAGSSATGRFSARRARSRVRTGWWASTRPRTLRARSRTCGTQSAHRIRTSWTGGLRHAASADARTRPSGVAQPGLQPVDGHPPEPLEAAHLPVEGDPGLRPVPDEPAGHRRGVPVHQLPGHAPPPGRVLGRAPHMPSPAGIRP</sequence>
<protein>
    <submittedName>
        <fullName evidence="2">Uncharacterized protein</fullName>
    </submittedName>
</protein>
<feature type="region of interest" description="Disordered" evidence="1">
    <location>
        <begin position="1"/>
        <end position="87"/>
    </location>
</feature>
<feature type="region of interest" description="Disordered" evidence="1">
    <location>
        <begin position="99"/>
        <end position="144"/>
    </location>
</feature>
<comment type="caution">
    <text evidence="2">The sequence shown here is derived from an EMBL/GenBank/DDBJ whole genome shotgun (WGS) entry which is preliminary data.</text>
</comment>
<feature type="compositionally biased region" description="Polar residues" evidence="1">
    <location>
        <begin position="117"/>
        <end position="128"/>
    </location>
</feature>
<dbReference type="Proteomes" id="UP000033551">
    <property type="component" value="Unassembled WGS sequence"/>
</dbReference>
<keyword evidence="3" id="KW-1185">Reference proteome</keyword>
<feature type="compositionally biased region" description="Low complexity" evidence="1">
    <location>
        <begin position="129"/>
        <end position="144"/>
    </location>
</feature>
<gene>
    <name evidence="2" type="ORF">VR44_15380</name>
</gene>
<dbReference type="EMBL" id="JZWV01000397">
    <property type="protein sequence ID" value="KJY32708.1"/>
    <property type="molecule type" value="Genomic_DNA"/>
</dbReference>
<proteinExistence type="predicted"/>
<name>A0A0F4JG24_9ACTN</name>
<feature type="region of interest" description="Disordered" evidence="1">
    <location>
        <begin position="197"/>
        <end position="287"/>
    </location>
</feature>
<feature type="compositionally biased region" description="Low complexity" evidence="1">
    <location>
        <begin position="45"/>
        <end position="55"/>
    </location>
</feature>